<dbReference type="WBParaSite" id="ECPE_0000273101-mRNA-1">
    <property type="protein sequence ID" value="ECPE_0000273101-mRNA-1"/>
    <property type="gene ID" value="ECPE_0000273101"/>
</dbReference>
<proteinExistence type="predicted"/>
<feature type="region of interest" description="Disordered" evidence="1">
    <location>
        <begin position="19"/>
        <end position="40"/>
    </location>
</feature>
<name>A0A183A6Z3_9TREM</name>
<dbReference type="Pfam" id="PF12473">
    <property type="entry name" value="DUF3694"/>
    <property type="match status" value="1"/>
</dbReference>
<dbReference type="OrthoDB" id="3176171at2759"/>
<dbReference type="Proteomes" id="UP000272942">
    <property type="component" value="Unassembled WGS sequence"/>
</dbReference>
<dbReference type="Pfam" id="PF12423">
    <property type="entry name" value="KIF1B"/>
    <property type="match status" value="1"/>
</dbReference>
<gene>
    <name evidence="4" type="ORF">ECPE_LOCUS2728</name>
</gene>
<feature type="region of interest" description="Disordered" evidence="1">
    <location>
        <begin position="164"/>
        <end position="191"/>
    </location>
</feature>
<evidence type="ECO:0000313" key="5">
    <source>
        <dbReference type="Proteomes" id="UP000272942"/>
    </source>
</evidence>
<evidence type="ECO:0000313" key="6">
    <source>
        <dbReference type="WBParaSite" id="ECPE_0000273101-mRNA-1"/>
    </source>
</evidence>
<evidence type="ECO:0000256" key="1">
    <source>
        <dbReference type="SAM" id="MobiDB-lite"/>
    </source>
</evidence>
<evidence type="ECO:0000259" key="3">
    <source>
        <dbReference type="Pfam" id="PF12473"/>
    </source>
</evidence>
<feature type="domain" description="Kinesin-like KIF1-type" evidence="2">
    <location>
        <begin position="7"/>
        <end position="73"/>
    </location>
</feature>
<protein>
    <submittedName>
        <fullName evidence="6">DUF3668 domain-containing protein</fullName>
    </submittedName>
</protein>
<dbReference type="EMBL" id="UZAN01039818">
    <property type="protein sequence ID" value="VDP67268.1"/>
    <property type="molecule type" value="Genomic_DNA"/>
</dbReference>
<keyword evidence="5" id="KW-1185">Reference proteome</keyword>
<organism evidence="6">
    <name type="scientific">Echinostoma caproni</name>
    <dbReference type="NCBI Taxonomy" id="27848"/>
    <lineage>
        <taxon>Eukaryota</taxon>
        <taxon>Metazoa</taxon>
        <taxon>Spiralia</taxon>
        <taxon>Lophotrochozoa</taxon>
        <taxon>Platyhelminthes</taxon>
        <taxon>Trematoda</taxon>
        <taxon>Digenea</taxon>
        <taxon>Plagiorchiida</taxon>
        <taxon>Echinostomata</taxon>
        <taxon>Echinostomatoidea</taxon>
        <taxon>Echinostomatidae</taxon>
        <taxon>Echinostoma</taxon>
    </lineage>
</organism>
<reference evidence="6" key="1">
    <citation type="submission" date="2016-06" db="UniProtKB">
        <authorList>
            <consortium name="WormBaseParasite"/>
        </authorList>
    </citation>
    <scope>IDENTIFICATION</scope>
</reference>
<evidence type="ECO:0000259" key="2">
    <source>
        <dbReference type="Pfam" id="PF12423"/>
    </source>
</evidence>
<reference evidence="4 5" key="2">
    <citation type="submission" date="2018-11" db="EMBL/GenBank/DDBJ databases">
        <authorList>
            <consortium name="Pathogen Informatics"/>
        </authorList>
    </citation>
    <scope>NUCLEOTIDE SEQUENCE [LARGE SCALE GENOMIC DNA]</scope>
    <source>
        <strain evidence="4 5">Egypt</strain>
    </source>
</reference>
<accession>A0A183A6Z3</accession>
<sequence length="551" mass="62247">MRARNSKRLIRMRQHYEAQTEFSPAAKPDGPSCCEETGAATGPMAEISGHVDEEADIRDPFQERVPWFRLIGRSFVYLSNLYFGTALVQRVAIVDEHSRVCGFIRIAVEPVLMTGNGESVKTEEEVGTNPVPVRLQFDNKTYVETCLSSYLDNYFRALSEMEVAEPTTEQDDENQPVMTDPIETDLTTPRPGLVRNADPDHLDQNRFFSQATLTENQTHYESVLREQLGNQLDQIPAEMEPGKEFTFRVTVLQFLGVQSGFTDVFCQYQRFRTLVPPTLPISSPVPPMKLSNMDALNSSTLVRREDVLVWFEILELDANGDYSPVPVDRLDEAPCQGVFLIHQGLQRRLAITLIHEPYPTGTEQLLCNTPSLLFLDVHEVVVGRVRETPEWLDSDGNTRILSLSLLPARYFPQAGDDRVFFRFEAAWDSSLHASPLLNRVTPSGQRVYMTMSCYLDVEGCTRPVCLTKDLAMMVFPRESKLSVPRSLRSLWSSFCRVNELNRVTGVYDLQLRLLVGHVPLEVNGAFHDLKDSSECASSIGMDEKEGIRVVP</sequence>
<feature type="domain" description="Kinesin-like" evidence="3">
    <location>
        <begin position="321"/>
        <end position="478"/>
    </location>
</feature>
<dbReference type="InterPro" id="IPR022164">
    <property type="entry name" value="Kinesin-like"/>
</dbReference>
<evidence type="ECO:0000313" key="4">
    <source>
        <dbReference type="EMBL" id="VDP67268.1"/>
    </source>
</evidence>
<dbReference type="AlphaFoldDB" id="A0A183A6Z3"/>
<dbReference type="InterPro" id="IPR022140">
    <property type="entry name" value="Kinesin-like_KIF1-typ"/>
</dbReference>